<dbReference type="PANTHER" id="PTHR42923:SF46">
    <property type="entry name" value="AMINE OXIDASE"/>
    <property type="match status" value="1"/>
</dbReference>
<dbReference type="InterPro" id="IPR036188">
    <property type="entry name" value="FAD/NAD-bd_sf"/>
</dbReference>
<dbReference type="EMBL" id="CAFBOC010000001">
    <property type="protein sequence ID" value="CAB4968213.1"/>
    <property type="molecule type" value="Genomic_DNA"/>
</dbReference>
<accession>A0A6J7IRG3</accession>
<reference evidence="10" key="1">
    <citation type="submission" date="2020-05" db="EMBL/GenBank/DDBJ databases">
        <authorList>
            <person name="Chiriac C."/>
            <person name="Salcher M."/>
            <person name="Ghai R."/>
            <person name="Kavagutti S V."/>
        </authorList>
    </citation>
    <scope>NUCLEOTIDE SEQUENCE</scope>
</reference>
<evidence type="ECO:0000313" key="8">
    <source>
        <dbReference type="EMBL" id="CAB4826401.1"/>
    </source>
</evidence>
<dbReference type="PANTHER" id="PTHR42923">
    <property type="entry name" value="PROTOPORPHYRINOGEN OXIDASE"/>
    <property type="match status" value="1"/>
</dbReference>
<name>A0A6J7IRG3_9ZZZZ</name>
<dbReference type="NCBIfam" id="NF005560">
    <property type="entry name" value="PRK07233.1"/>
    <property type="match status" value="1"/>
</dbReference>
<evidence type="ECO:0000256" key="1">
    <source>
        <dbReference type="ARBA" id="ARBA00001974"/>
    </source>
</evidence>
<dbReference type="SUPFAM" id="SSF51905">
    <property type="entry name" value="FAD/NAD(P)-binding domain"/>
    <property type="match status" value="1"/>
</dbReference>
<dbReference type="EMBL" id="CAEZYM010000001">
    <property type="protein sequence ID" value="CAB4716888.1"/>
    <property type="molecule type" value="Genomic_DNA"/>
</dbReference>
<dbReference type="EMBL" id="CAESAE010000003">
    <property type="protein sequence ID" value="CAB4335846.1"/>
    <property type="molecule type" value="Genomic_DNA"/>
</dbReference>
<dbReference type="InterPro" id="IPR001613">
    <property type="entry name" value="Flavin_amine_oxidase"/>
</dbReference>
<evidence type="ECO:0000313" key="12">
    <source>
        <dbReference type="EMBL" id="CAB5072421.1"/>
    </source>
</evidence>
<dbReference type="EMBL" id="CAEZZW010000003">
    <property type="protein sequence ID" value="CAB4778600.1"/>
    <property type="molecule type" value="Genomic_DNA"/>
</dbReference>
<evidence type="ECO:0000313" key="10">
    <source>
        <dbReference type="EMBL" id="CAB4933883.1"/>
    </source>
</evidence>
<protein>
    <submittedName>
        <fullName evidence="10">Unannotated protein</fullName>
    </submittedName>
</protein>
<gene>
    <name evidence="5" type="ORF">UFOPK2510_00836</name>
    <name evidence="6" type="ORF">UFOPK2718_00188</name>
    <name evidence="7" type="ORF">UFOPK2936_00716</name>
    <name evidence="8" type="ORF">UFOPK3174_00576</name>
    <name evidence="9" type="ORF">UFOPK3328_00047</name>
    <name evidence="10" type="ORF">UFOPK3779_00047</name>
    <name evidence="11" type="ORF">UFOPK3913_00073</name>
    <name evidence="4" type="ORF">UFOPK4107_00592</name>
    <name evidence="12" type="ORF">UFOPK4403_00780</name>
</gene>
<dbReference type="EMBL" id="CAEZXO010000004">
    <property type="protein sequence ID" value="CAB4693240.1"/>
    <property type="molecule type" value="Genomic_DNA"/>
</dbReference>
<evidence type="ECO:0000313" key="4">
    <source>
        <dbReference type="EMBL" id="CAB4335846.1"/>
    </source>
</evidence>
<evidence type="ECO:0000313" key="7">
    <source>
        <dbReference type="EMBL" id="CAB4778600.1"/>
    </source>
</evidence>
<dbReference type="GO" id="GO:0016491">
    <property type="term" value="F:oxidoreductase activity"/>
    <property type="evidence" value="ECO:0007669"/>
    <property type="project" value="UniProtKB-KW"/>
</dbReference>
<comment type="cofactor">
    <cofactor evidence="1">
        <name>FAD</name>
        <dbReference type="ChEBI" id="CHEBI:57692"/>
    </cofactor>
</comment>
<dbReference type="InterPro" id="IPR050464">
    <property type="entry name" value="Zeta_carotene_desat/Oxidored"/>
</dbReference>
<evidence type="ECO:0000313" key="6">
    <source>
        <dbReference type="EMBL" id="CAB4716888.1"/>
    </source>
</evidence>
<dbReference type="EMBL" id="CAFBLD010000001">
    <property type="protein sequence ID" value="CAB4855269.1"/>
    <property type="molecule type" value="Genomic_DNA"/>
</dbReference>
<keyword evidence="2" id="KW-0560">Oxidoreductase</keyword>
<evidence type="ECO:0000313" key="11">
    <source>
        <dbReference type="EMBL" id="CAB4968213.1"/>
    </source>
</evidence>
<dbReference type="EMBL" id="CAFABH010000007">
    <property type="protein sequence ID" value="CAB4826401.1"/>
    <property type="molecule type" value="Genomic_DNA"/>
</dbReference>
<organism evidence="10">
    <name type="scientific">freshwater metagenome</name>
    <dbReference type="NCBI Taxonomy" id="449393"/>
    <lineage>
        <taxon>unclassified sequences</taxon>
        <taxon>metagenomes</taxon>
        <taxon>ecological metagenomes</taxon>
    </lineage>
</organism>
<proteinExistence type="predicted"/>
<evidence type="ECO:0000313" key="9">
    <source>
        <dbReference type="EMBL" id="CAB4855269.1"/>
    </source>
</evidence>
<dbReference type="EMBL" id="CAFBQX010000003">
    <property type="protein sequence ID" value="CAB5072421.1"/>
    <property type="molecule type" value="Genomic_DNA"/>
</dbReference>
<feature type="domain" description="Amine oxidase" evidence="3">
    <location>
        <begin position="13"/>
        <end position="433"/>
    </location>
</feature>
<dbReference type="Pfam" id="PF01593">
    <property type="entry name" value="Amino_oxidase"/>
    <property type="match status" value="1"/>
</dbReference>
<dbReference type="EMBL" id="CAFBNH010000001">
    <property type="protein sequence ID" value="CAB4933883.1"/>
    <property type="molecule type" value="Genomic_DNA"/>
</dbReference>
<dbReference type="Gene3D" id="3.50.50.60">
    <property type="entry name" value="FAD/NAD(P)-binding domain"/>
    <property type="match status" value="1"/>
</dbReference>
<dbReference type="InterPro" id="IPR002937">
    <property type="entry name" value="Amino_oxidase"/>
</dbReference>
<evidence type="ECO:0000259" key="3">
    <source>
        <dbReference type="Pfam" id="PF01593"/>
    </source>
</evidence>
<evidence type="ECO:0000256" key="2">
    <source>
        <dbReference type="ARBA" id="ARBA00023002"/>
    </source>
</evidence>
<sequence>MKTYDVVIVGGGFTGLTAAYVLAKNGKSVKLLESEGEPGGLAGTFQFADHVKVEKFYHHWFNNDLFVPELVKELGLEGDITLHATQTGMYFNGRIWKLSSPLDVLRFEALSLVDRIRLGLLVFQVRKVKDWKKIEHLSVREWLEPLCGSKVYKVVWEPLLKAKFSIYSEEINAVWMWKKLALRGSTRNRKGGEQLAYFKGGFGRLSQVLVNAIEDLGGSVELNQKVVSVKTDGDRIQSLETKDKSIAGVQFIFTPALPIIADILEGVVDSASLSKLRRVNYLGNICLVVRLNRSLSSTYWLNVNDPGFPFVGVIEHTNFDSPANYEGLHVVYLSRYVAPEDEVWKLNDEAYFNDAIMHLKKMFPTLEQNWIVDYRIWRAEFAQPITEKGYSGYVPSQDTPFANAWISTMAQIYPEDRGTNYAIRDGYRIAERVTKI</sequence>
<dbReference type="AlphaFoldDB" id="A0A6J7IRG3"/>
<evidence type="ECO:0000313" key="5">
    <source>
        <dbReference type="EMBL" id="CAB4693240.1"/>
    </source>
</evidence>
<dbReference type="PRINTS" id="PR00757">
    <property type="entry name" value="AMINEOXDASEF"/>
</dbReference>